<proteinExistence type="predicted"/>
<dbReference type="InterPro" id="IPR053812">
    <property type="entry name" value="HTH_Sigma70_ECF-like"/>
</dbReference>
<evidence type="ECO:0000313" key="5">
    <source>
        <dbReference type="EMBL" id="PQA89609.1"/>
    </source>
</evidence>
<evidence type="ECO:0000259" key="4">
    <source>
        <dbReference type="Pfam" id="PF07638"/>
    </source>
</evidence>
<evidence type="ECO:0000256" key="1">
    <source>
        <dbReference type="ARBA" id="ARBA00023015"/>
    </source>
</evidence>
<reference evidence="5 6" key="1">
    <citation type="submission" date="2017-12" db="EMBL/GenBank/DDBJ databases">
        <authorList>
            <person name="Hurst M.R.H."/>
        </authorList>
    </citation>
    <scope>NUCLEOTIDE SEQUENCE [LARGE SCALE GENOMIC DNA]</scope>
    <source>
        <strain evidence="5 6">SY-3-19</strain>
    </source>
</reference>
<dbReference type="PANTHER" id="PTHR43133:SF39">
    <property type="entry name" value="SIMILAR TO RNA POLYMERASE SIGMA-E FACTOR"/>
    <property type="match status" value="1"/>
</dbReference>
<evidence type="ECO:0000313" key="6">
    <source>
        <dbReference type="Proteomes" id="UP000239504"/>
    </source>
</evidence>
<sequence>MSAIGDGDAAAYDDAVSLLYDELHKLAHIQLAKRDTDNALQTTALVNEAYLKLKHGAYKPVDRGHFLAIAATAMRHIIIDYAKSRLAAKRGAGAVHIELDANTGQIDAEAEQLLQINDALSRLREKHERLARIFECKFFAGFDDDETAKAINLSKRTVQRDWIKARAFLQEELTPSS</sequence>
<dbReference type="Proteomes" id="UP000239504">
    <property type="component" value="Unassembled WGS sequence"/>
</dbReference>
<protein>
    <submittedName>
        <fullName evidence="5">RNA polymerase subunit sigma</fullName>
    </submittedName>
</protein>
<dbReference type="GO" id="GO:0016987">
    <property type="term" value="F:sigma factor activity"/>
    <property type="evidence" value="ECO:0007669"/>
    <property type="project" value="UniProtKB-KW"/>
</dbReference>
<keyword evidence="3" id="KW-0804">Transcription</keyword>
<dbReference type="InterPro" id="IPR011517">
    <property type="entry name" value="RNA_pol_sigma70_ECF-like"/>
</dbReference>
<evidence type="ECO:0000256" key="3">
    <source>
        <dbReference type="ARBA" id="ARBA00023163"/>
    </source>
</evidence>
<feature type="domain" description="RNA polymerase sigma-70 ECF-like HTH" evidence="4">
    <location>
        <begin position="3"/>
        <end position="173"/>
    </location>
</feature>
<accession>A0A2S7KAZ3</accession>
<dbReference type="InterPro" id="IPR036388">
    <property type="entry name" value="WH-like_DNA-bd_sf"/>
</dbReference>
<dbReference type="InterPro" id="IPR014284">
    <property type="entry name" value="RNA_pol_sigma-70_dom"/>
</dbReference>
<dbReference type="Gene3D" id="1.10.10.10">
    <property type="entry name" value="Winged helix-like DNA-binding domain superfamily/Winged helix DNA-binding domain"/>
    <property type="match status" value="1"/>
</dbReference>
<evidence type="ECO:0000256" key="2">
    <source>
        <dbReference type="ARBA" id="ARBA00023082"/>
    </source>
</evidence>
<dbReference type="NCBIfam" id="TIGR02999">
    <property type="entry name" value="Sig-70_X6"/>
    <property type="match status" value="1"/>
</dbReference>
<gene>
    <name evidence="5" type="ORF">CW354_01720</name>
</gene>
<name>A0A2S7KAZ3_9PROT</name>
<dbReference type="Pfam" id="PF07638">
    <property type="entry name" value="Sigma70_ECF"/>
    <property type="match status" value="1"/>
</dbReference>
<keyword evidence="1" id="KW-0805">Transcription regulation</keyword>
<dbReference type="OrthoDB" id="128473at2"/>
<dbReference type="SUPFAM" id="SSF88659">
    <property type="entry name" value="Sigma3 and sigma4 domains of RNA polymerase sigma factors"/>
    <property type="match status" value="1"/>
</dbReference>
<dbReference type="GO" id="GO:0006352">
    <property type="term" value="P:DNA-templated transcription initiation"/>
    <property type="evidence" value="ECO:0007669"/>
    <property type="project" value="InterPro"/>
</dbReference>
<dbReference type="AlphaFoldDB" id="A0A2S7KAZ3"/>
<keyword evidence="2" id="KW-0731">Sigma factor</keyword>
<dbReference type="EMBL" id="PJCH01000001">
    <property type="protein sequence ID" value="PQA89609.1"/>
    <property type="molecule type" value="Genomic_DNA"/>
</dbReference>
<dbReference type="InterPro" id="IPR013324">
    <property type="entry name" value="RNA_pol_sigma_r3/r4-like"/>
</dbReference>
<organism evidence="5 6">
    <name type="scientific">Hyphococcus luteus</name>
    <dbReference type="NCBI Taxonomy" id="2058213"/>
    <lineage>
        <taxon>Bacteria</taxon>
        <taxon>Pseudomonadati</taxon>
        <taxon>Pseudomonadota</taxon>
        <taxon>Alphaproteobacteria</taxon>
        <taxon>Parvularculales</taxon>
        <taxon>Parvularculaceae</taxon>
        <taxon>Hyphococcus</taxon>
    </lineage>
</organism>
<dbReference type="InterPro" id="IPR039425">
    <property type="entry name" value="RNA_pol_sigma-70-like"/>
</dbReference>
<dbReference type="PANTHER" id="PTHR43133">
    <property type="entry name" value="RNA POLYMERASE ECF-TYPE SIGMA FACTO"/>
    <property type="match status" value="1"/>
</dbReference>
<comment type="caution">
    <text evidence="5">The sequence shown here is derived from an EMBL/GenBank/DDBJ whole genome shotgun (WGS) entry which is preliminary data.</text>
</comment>
<dbReference type="NCBIfam" id="TIGR02937">
    <property type="entry name" value="sigma70-ECF"/>
    <property type="match status" value="1"/>
</dbReference>
<keyword evidence="6" id="KW-1185">Reference proteome</keyword>